<dbReference type="InterPro" id="IPR043502">
    <property type="entry name" value="DNA/RNA_pol_sf"/>
</dbReference>
<dbReference type="PANTHER" id="PTHR11439">
    <property type="entry name" value="GAG-POL-RELATED RETROTRANSPOSON"/>
    <property type="match status" value="1"/>
</dbReference>
<dbReference type="AlphaFoldDB" id="A0AAV3PNN1"/>
<dbReference type="Pfam" id="PF04059">
    <property type="entry name" value="RRM_2"/>
    <property type="match status" value="1"/>
</dbReference>
<evidence type="ECO:0000313" key="3">
    <source>
        <dbReference type="EMBL" id="GAA0152903.1"/>
    </source>
</evidence>
<feature type="domain" description="Reverse transcriptase Ty1/copia-type" evidence="2">
    <location>
        <begin position="115"/>
        <end position="178"/>
    </location>
</feature>
<dbReference type="InterPro" id="IPR007201">
    <property type="entry name" value="Mei2-like_Rrm_C"/>
</dbReference>
<dbReference type="EMBL" id="BAABME010018182">
    <property type="protein sequence ID" value="GAA0152903.1"/>
    <property type="molecule type" value="Genomic_DNA"/>
</dbReference>
<dbReference type="PANTHER" id="PTHR11439:SF524">
    <property type="entry name" value="RNA-DIRECTED DNA POLYMERASE, PROTEIN KINASE RLK-PELLE-DLSV FAMILY"/>
    <property type="match status" value="1"/>
</dbReference>
<dbReference type="Proteomes" id="UP001454036">
    <property type="component" value="Unassembled WGS sequence"/>
</dbReference>
<dbReference type="InterPro" id="IPR013103">
    <property type="entry name" value="RVT_2"/>
</dbReference>
<keyword evidence="3" id="KW-0472">Membrane</keyword>
<evidence type="ECO:0000259" key="2">
    <source>
        <dbReference type="Pfam" id="PF07727"/>
    </source>
</evidence>
<evidence type="ECO:0000313" key="4">
    <source>
        <dbReference type="Proteomes" id="UP001454036"/>
    </source>
</evidence>
<keyword evidence="4" id="KW-1185">Reference proteome</keyword>
<proteinExistence type="predicted"/>
<dbReference type="SUPFAM" id="SSF56672">
    <property type="entry name" value="DNA/RNA polymerases"/>
    <property type="match status" value="1"/>
</dbReference>
<keyword evidence="3" id="KW-0812">Transmembrane</keyword>
<accession>A0AAV3PNN1</accession>
<organism evidence="3 4">
    <name type="scientific">Lithospermum erythrorhizon</name>
    <name type="common">Purple gromwell</name>
    <name type="synonym">Lithospermum officinale var. erythrorhizon</name>
    <dbReference type="NCBI Taxonomy" id="34254"/>
    <lineage>
        <taxon>Eukaryota</taxon>
        <taxon>Viridiplantae</taxon>
        <taxon>Streptophyta</taxon>
        <taxon>Embryophyta</taxon>
        <taxon>Tracheophyta</taxon>
        <taxon>Spermatophyta</taxon>
        <taxon>Magnoliopsida</taxon>
        <taxon>eudicotyledons</taxon>
        <taxon>Gunneridae</taxon>
        <taxon>Pentapetalae</taxon>
        <taxon>asterids</taxon>
        <taxon>lamiids</taxon>
        <taxon>Boraginales</taxon>
        <taxon>Boraginaceae</taxon>
        <taxon>Boraginoideae</taxon>
        <taxon>Lithospermeae</taxon>
        <taxon>Lithospermum</taxon>
    </lineage>
</organism>
<reference evidence="3 4" key="1">
    <citation type="submission" date="2024-01" db="EMBL/GenBank/DDBJ databases">
        <title>The complete chloroplast genome sequence of Lithospermum erythrorhizon: insights into the phylogenetic relationship among Boraginaceae species and the maternal lineages of purple gromwells.</title>
        <authorList>
            <person name="Okada T."/>
            <person name="Watanabe K."/>
        </authorList>
    </citation>
    <scope>NUCLEOTIDE SEQUENCE [LARGE SCALE GENOMIC DNA]</scope>
</reference>
<dbReference type="Pfam" id="PF07727">
    <property type="entry name" value="RVT_2"/>
    <property type="match status" value="1"/>
</dbReference>
<comment type="caution">
    <text evidence="3">The sequence shown here is derived from an EMBL/GenBank/DDBJ whole genome shotgun (WGS) entry which is preliminary data.</text>
</comment>
<gene>
    <name evidence="3" type="ORF">LIER_37588</name>
</gene>
<dbReference type="CDD" id="cd09272">
    <property type="entry name" value="RNase_HI_RT_Ty1"/>
    <property type="match status" value="1"/>
</dbReference>
<keyword evidence="3" id="KW-0675">Receptor</keyword>
<feature type="domain" description="Mei2-like C-terminal RNA recognition motif" evidence="1">
    <location>
        <begin position="68"/>
        <end position="113"/>
    </location>
</feature>
<name>A0AAV3PNN1_LITER</name>
<evidence type="ECO:0000259" key="1">
    <source>
        <dbReference type="Pfam" id="PF04059"/>
    </source>
</evidence>
<sequence length="401" mass="45010">MAGRKQSRTRFTRFTASPNVTKAWKIKGNKPHNSYHDAQMKYINHSGSFIIPEHHVPILAADNNKKNTRVMIRNIPNNFRRGDLLGFLDFYCMRHQLKYDFFYLPMDFMVKLNSDGTISRYKARLVAQGFKQQYGVDFTETFSPVVKPATIRSVLTIAHSESWSHRHLNVKNAFINGSSPSLLDSFIAQVNAEFCLTDLGELKFFLGVEVQCNSSGLFLSQGKYIRELLTKHGMLTCSSVETPMVSKIISTDSAALLSDPHSYICLVGALQYISFTRPDITYAVNQASQAMHCPSVAHMTAATRILRYLAGSISLGLQLSACSQLSLTAYSDSDWAGCPTTRKSTSRFCVFLGPNLVSWSLKKQPTVARSSTEAEYRALASTVAEVTWLQYLLRDLRVHLD</sequence>
<protein>
    <submittedName>
        <fullName evidence="3">Transmembrane signal receptor</fullName>
    </submittedName>
</protein>